<gene>
    <name evidence="3" type="ORF">H9710_06615</name>
</gene>
<dbReference type="EMBL" id="DWXG01000052">
    <property type="protein sequence ID" value="HJB98236.1"/>
    <property type="molecule type" value="Genomic_DNA"/>
</dbReference>
<evidence type="ECO:0000313" key="4">
    <source>
        <dbReference type="Proteomes" id="UP000826793"/>
    </source>
</evidence>
<dbReference type="Pfam" id="PF09546">
    <property type="entry name" value="Spore_III_AE"/>
    <property type="match status" value="1"/>
</dbReference>
<feature type="transmembrane region" description="Helical" evidence="1">
    <location>
        <begin position="149"/>
        <end position="168"/>
    </location>
</feature>
<feature type="transmembrane region" description="Helical" evidence="1">
    <location>
        <begin position="174"/>
        <end position="197"/>
    </location>
</feature>
<accession>A0A9D2SFZ1</accession>
<evidence type="ECO:0000256" key="1">
    <source>
        <dbReference type="SAM" id="Phobius"/>
    </source>
</evidence>
<dbReference type="AlphaFoldDB" id="A0A9D2SFZ1"/>
<name>A0A9D2SFZ1_9FIRM</name>
<keyword evidence="1" id="KW-0812">Transmembrane</keyword>
<reference evidence="3" key="2">
    <citation type="submission" date="2021-04" db="EMBL/GenBank/DDBJ databases">
        <authorList>
            <person name="Gilroy R."/>
        </authorList>
    </citation>
    <scope>NUCLEOTIDE SEQUENCE</scope>
    <source>
        <strain evidence="3">CHK185-1770</strain>
    </source>
</reference>
<keyword evidence="1" id="KW-0472">Membrane</keyword>
<keyword evidence="1" id="KW-1133">Transmembrane helix</keyword>
<organism evidence="3 4">
    <name type="scientific">Candidatus Acutalibacter pullicola</name>
    <dbReference type="NCBI Taxonomy" id="2838417"/>
    <lineage>
        <taxon>Bacteria</taxon>
        <taxon>Bacillati</taxon>
        <taxon>Bacillota</taxon>
        <taxon>Clostridia</taxon>
        <taxon>Eubacteriales</taxon>
        <taxon>Acutalibacteraceae</taxon>
        <taxon>Acutalibacter</taxon>
    </lineage>
</organism>
<sequence length="371" mass="37748">MRGRRGAVLVLLLLVVLLVPCRARAAEQGEEVSALLEKSGAGDLCDALDSDTQELLEKAGVTQGMVEGGDAGEGVLSVLSELLRDRWTEPVKGLAALLGIVILCRLGNLLSGEKSVVQLAGSLACAGVLGTPLLELIEATGRVIESACVFLGASVPVYAGLMAASGSAASGSSYGLLALAAGSVIPLLSSALLLPLLRAFFMLALTSALCRTKLDRLLQGIYGFAKWALVFAVTLFSGILSVQTVLNAQMDAAANKTAKLLASSAIPIVGGAFGDAVAAIQSSVQMVKSGVGAFGILAVVCLFGPAVLRVVLWMGVCLLGQVACDFLEEGSLGSLFGSCASVAKMILAVLVSVLTVAIVCAALLLFVKGTL</sequence>
<feature type="transmembrane region" description="Helical" evidence="1">
    <location>
        <begin position="260"/>
        <end position="280"/>
    </location>
</feature>
<dbReference type="Proteomes" id="UP000826793">
    <property type="component" value="Unassembled WGS sequence"/>
</dbReference>
<proteinExistence type="predicted"/>
<feature type="transmembrane region" description="Helical" evidence="1">
    <location>
        <begin position="292"/>
        <end position="322"/>
    </location>
</feature>
<feature type="transmembrane region" description="Helical" evidence="1">
    <location>
        <begin position="217"/>
        <end position="240"/>
    </location>
</feature>
<reference evidence="3" key="1">
    <citation type="journal article" date="2021" name="PeerJ">
        <title>Extensive microbial diversity within the chicken gut microbiome revealed by metagenomics and culture.</title>
        <authorList>
            <person name="Gilroy R."/>
            <person name="Ravi A."/>
            <person name="Getino M."/>
            <person name="Pursley I."/>
            <person name="Horton D.L."/>
            <person name="Alikhan N.F."/>
            <person name="Baker D."/>
            <person name="Gharbi K."/>
            <person name="Hall N."/>
            <person name="Watson M."/>
            <person name="Adriaenssens E.M."/>
            <person name="Foster-Nyarko E."/>
            <person name="Jarju S."/>
            <person name="Secka A."/>
            <person name="Antonio M."/>
            <person name="Oren A."/>
            <person name="Chaudhuri R.R."/>
            <person name="La Ragione R."/>
            <person name="Hildebrand F."/>
            <person name="Pallen M.J."/>
        </authorList>
    </citation>
    <scope>NUCLEOTIDE SEQUENCE</scope>
    <source>
        <strain evidence="3">CHK185-1770</strain>
    </source>
</reference>
<keyword evidence="2" id="KW-0732">Signal</keyword>
<feature type="transmembrane region" description="Helical" evidence="1">
    <location>
        <begin position="116"/>
        <end position="137"/>
    </location>
</feature>
<dbReference type="InterPro" id="IPR014194">
    <property type="entry name" value="Spore_III_AE"/>
</dbReference>
<evidence type="ECO:0000313" key="3">
    <source>
        <dbReference type="EMBL" id="HJB98236.1"/>
    </source>
</evidence>
<protein>
    <submittedName>
        <fullName evidence="3">Stage III sporulation protein AE</fullName>
    </submittedName>
</protein>
<comment type="caution">
    <text evidence="3">The sequence shown here is derived from an EMBL/GenBank/DDBJ whole genome shotgun (WGS) entry which is preliminary data.</text>
</comment>
<feature type="signal peptide" evidence="2">
    <location>
        <begin position="1"/>
        <end position="25"/>
    </location>
</feature>
<evidence type="ECO:0000256" key="2">
    <source>
        <dbReference type="SAM" id="SignalP"/>
    </source>
</evidence>
<feature type="chain" id="PRO_5039446657" evidence="2">
    <location>
        <begin position="26"/>
        <end position="371"/>
    </location>
</feature>
<feature type="transmembrane region" description="Helical" evidence="1">
    <location>
        <begin position="342"/>
        <end position="367"/>
    </location>
</feature>